<dbReference type="AlphaFoldDB" id="G0NJY7"/>
<evidence type="ECO:0000313" key="2">
    <source>
        <dbReference type="Proteomes" id="UP000008068"/>
    </source>
</evidence>
<protein>
    <submittedName>
        <fullName evidence="1">Uncharacterized protein</fullName>
    </submittedName>
</protein>
<dbReference type="InParanoid" id="G0NJY7"/>
<keyword evidence="2" id="KW-1185">Reference proteome</keyword>
<evidence type="ECO:0000313" key="1">
    <source>
        <dbReference type="EMBL" id="EGT32740.1"/>
    </source>
</evidence>
<proteinExistence type="predicted"/>
<name>G0NJY7_CAEBE</name>
<dbReference type="Proteomes" id="UP000008068">
    <property type="component" value="Unassembled WGS sequence"/>
</dbReference>
<dbReference type="EMBL" id="GL379897">
    <property type="protein sequence ID" value="EGT32740.1"/>
    <property type="molecule type" value="Genomic_DNA"/>
</dbReference>
<reference evidence="2" key="1">
    <citation type="submission" date="2011-07" db="EMBL/GenBank/DDBJ databases">
        <authorList>
            <consortium name="Caenorhabditis brenneri Sequencing and Analysis Consortium"/>
            <person name="Wilson R.K."/>
        </authorList>
    </citation>
    <scope>NUCLEOTIDE SEQUENCE [LARGE SCALE GENOMIC DNA]</scope>
    <source>
        <strain evidence="2">PB2801</strain>
    </source>
</reference>
<organism evidence="2">
    <name type="scientific">Caenorhabditis brenneri</name>
    <name type="common">Nematode worm</name>
    <dbReference type="NCBI Taxonomy" id="135651"/>
    <lineage>
        <taxon>Eukaryota</taxon>
        <taxon>Metazoa</taxon>
        <taxon>Ecdysozoa</taxon>
        <taxon>Nematoda</taxon>
        <taxon>Chromadorea</taxon>
        <taxon>Rhabditida</taxon>
        <taxon>Rhabditina</taxon>
        <taxon>Rhabditomorpha</taxon>
        <taxon>Rhabditoidea</taxon>
        <taxon>Rhabditidae</taxon>
        <taxon>Peloderinae</taxon>
        <taxon>Caenorhabditis</taxon>
    </lineage>
</organism>
<gene>
    <name evidence="1" type="ORF">CAEBREN_20614</name>
</gene>
<sequence>MYVSFCLEDIENNRRLQTRQFS</sequence>
<accession>G0NJY7</accession>
<dbReference type="HOGENOM" id="CLU_3425173_0_0_1"/>